<evidence type="ECO:0000313" key="3">
    <source>
        <dbReference type="Proteomes" id="UP000295600"/>
    </source>
</evidence>
<sequence length="377" mass="43544">MREKKKHTGISQYHGASADANVNRENQIRSKGAREKACPESGCPANDFLKERFIDIPLEFDLDVDIDRRIDKEKSIDNIFSSIRQYLSLLGVDMKTKPTGKFVHDINLALIELDEAIKERGVYSNLELNGDILSVHIVRSYKVFDLSFVFLPISSVKRMSSPLADVFVDFVGFYARSQGICLPMEHEDFYYHICEEHKEFFDDYEDSEYSESAKEVRKSYRDGEYSQWFSRIASSMKSDKEILESLRALKSSCSGKDLELISFMEDGVSILSSGCITSFNYNPDMNDCDVLNGCYDYEPFDINRNYAICWDLNDHVTQMVGEYINCLIREVYCYGVTESVALSPETSFVFVKNPFPEMFEKWFMKFLNLLEEYGTDK</sequence>
<evidence type="ECO:0000313" key="2">
    <source>
        <dbReference type="EMBL" id="TCO87672.1"/>
    </source>
</evidence>
<feature type="compositionally biased region" description="Basic and acidic residues" evidence="1">
    <location>
        <begin position="26"/>
        <end position="38"/>
    </location>
</feature>
<evidence type="ECO:0000256" key="1">
    <source>
        <dbReference type="SAM" id="MobiDB-lite"/>
    </source>
</evidence>
<name>A0A4R2LH17_9BACE</name>
<reference evidence="2 3" key="1">
    <citation type="submission" date="2019-03" db="EMBL/GenBank/DDBJ databases">
        <title>Genomic Encyclopedia of Type Strains, Phase IV (KMG-IV): sequencing the most valuable type-strain genomes for metagenomic binning, comparative biology and taxonomic classification.</title>
        <authorList>
            <person name="Goeker M."/>
        </authorList>
    </citation>
    <scope>NUCLEOTIDE SEQUENCE [LARGE SCALE GENOMIC DNA]</scope>
    <source>
        <strain evidence="2 3">DSM 23917</strain>
    </source>
</reference>
<organism evidence="2 3">
    <name type="scientific">Prevotella heparinolytica</name>
    <dbReference type="NCBI Taxonomy" id="28113"/>
    <lineage>
        <taxon>Bacteria</taxon>
        <taxon>Pseudomonadati</taxon>
        <taxon>Bacteroidota</taxon>
        <taxon>Bacteroidia</taxon>
        <taxon>Bacteroidales</taxon>
        <taxon>Bacteroidaceae</taxon>
        <taxon>Bacteroides</taxon>
    </lineage>
</organism>
<accession>A0A4R2LH17</accession>
<gene>
    <name evidence="2" type="ORF">EV202_13023</name>
</gene>
<feature type="region of interest" description="Disordered" evidence="1">
    <location>
        <begin position="1"/>
        <end position="39"/>
    </location>
</feature>
<dbReference type="EMBL" id="SLXB01000030">
    <property type="protein sequence ID" value="TCO87672.1"/>
    <property type="molecule type" value="Genomic_DNA"/>
</dbReference>
<protein>
    <submittedName>
        <fullName evidence="2">Uncharacterized protein</fullName>
    </submittedName>
</protein>
<proteinExistence type="predicted"/>
<dbReference type="RefSeq" id="WP_131927366.1">
    <property type="nucleotide sequence ID" value="NZ_SLXB01000030.1"/>
</dbReference>
<dbReference type="Proteomes" id="UP000295600">
    <property type="component" value="Unassembled WGS sequence"/>
</dbReference>
<comment type="caution">
    <text evidence="2">The sequence shown here is derived from an EMBL/GenBank/DDBJ whole genome shotgun (WGS) entry which is preliminary data.</text>
</comment>
<dbReference type="AlphaFoldDB" id="A0A4R2LH17"/>